<organism evidence="2">
    <name type="scientific">marine sediment metagenome</name>
    <dbReference type="NCBI Taxonomy" id="412755"/>
    <lineage>
        <taxon>unclassified sequences</taxon>
        <taxon>metagenomes</taxon>
        <taxon>ecological metagenomes</taxon>
    </lineage>
</organism>
<name>X1IH02_9ZZZZ</name>
<proteinExistence type="predicted"/>
<reference evidence="2" key="1">
    <citation type="journal article" date="2014" name="Front. Microbiol.">
        <title>High frequency of phylogenetically diverse reductive dehalogenase-homologous genes in deep subseafloor sedimentary metagenomes.</title>
        <authorList>
            <person name="Kawai M."/>
            <person name="Futagami T."/>
            <person name="Toyoda A."/>
            <person name="Takaki Y."/>
            <person name="Nishi S."/>
            <person name="Hori S."/>
            <person name="Arai W."/>
            <person name="Tsubouchi T."/>
            <person name="Morono Y."/>
            <person name="Uchiyama I."/>
            <person name="Ito T."/>
            <person name="Fujiyama A."/>
            <person name="Inagaki F."/>
            <person name="Takami H."/>
        </authorList>
    </citation>
    <scope>NUCLEOTIDE SEQUENCE</scope>
    <source>
        <strain evidence="2">Expedition CK06-06</strain>
    </source>
</reference>
<gene>
    <name evidence="2" type="ORF">S03H2_42808</name>
</gene>
<dbReference type="AlphaFoldDB" id="X1IH02"/>
<keyword evidence="1" id="KW-1133">Transmembrane helix</keyword>
<protein>
    <submittedName>
        <fullName evidence="2">Uncharacterized protein</fullName>
    </submittedName>
</protein>
<evidence type="ECO:0000256" key="1">
    <source>
        <dbReference type="SAM" id="Phobius"/>
    </source>
</evidence>
<feature type="transmembrane region" description="Helical" evidence="1">
    <location>
        <begin position="159"/>
        <end position="183"/>
    </location>
</feature>
<accession>X1IH02</accession>
<feature type="non-terminal residue" evidence="2">
    <location>
        <position position="1"/>
    </location>
</feature>
<sequence>LAEFGSDEWTEPPPGKFVKGGKRIIRPHRQRFASTCFAEFSEKLREKYSALDEQGCREVLGQIGGVTERTGVKPDAKLMEQTEPVEAWLRELEAARDEDGAFHSLCDLLEEAIDEGKDRQTLEKLAAAILRFDRGMPELLAARYNSRMEELKREARRKFAVRLTGVVLGLILLAAGVTAVVLWQMREQKLARWHRQLSAALEKDDLTAAEKLLGGIAEEEALYTSPEIQRLLAQYQQKMKAEEVRRSSFGVAMEAVSEAGVESPSTSALDR</sequence>
<evidence type="ECO:0000313" key="2">
    <source>
        <dbReference type="EMBL" id="GAH65414.1"/>
    </source>
</evidence>
<feature type="non-terminal residue" evidence="2">
    <location>
        <position position="271"/>
    </location>
</feature>
<keyword evidence="1" id="KW-0472">Membrane</keyword>
<dbReference type="EMBL" id="BARU01026671">
    <property type="protein sequence ID" value="GAH65414.1"/>
    <property type="molecule type" value="Genomic_DNA"/>
</dbReference>
<keyword evidence="1" id="KW-0812">Transmembrane</keyword>
<comment type="caution">
    <text evidence="2">The sequence shown here is derived from an EMBL/GenBank/DDBJ whole genome shotgun (WGS) entry which is preliminary data.</text>
</comment>